<dbReference type="Gene3D" id="3.60.15.10">
    <property type="entry name" value="Ribonuclease Z/Hydroxyacylglutathione hydrolase-like"/>
    <property type="match status" value="1"/>
</dbReference>
<dbReference type="PANTHER" id="PTHR42951">
    <property type="entry name" value="METALLO-BETA-LACTAMASE DOMAIN-CONTAINING"/>
    <property type="match status" value="1"/>
</dbReference>
<evidence type="ECO:0000313" key="3">
    <source>
        <dbReference type="EMBL" id="ALE52568.1"/>
    </source>
</evidence>
<dbReference type="InterPro" id="IPR001279">
    <property type="entry name" value="Metallo-B-lactamas"/>
</dbReference>
<dbReference type="OrthoDB" id="9769598at2"/>
<feature type="chain" id="PRO_5005799181" description="Metallo-beta-lactamase domain-containing protein" evidence="1">
    <location>
        <begin position="19"/>
        <end position="317"/>
    </location>
</feature>
<protein>
    <recommendedName>
        <fullName evidence="2">Metallo-beta-lactamase domain-containing protein</fullName>
    </recommendedName>
</protein>
<keyword evidence="1" id="KW-0732">Signal</keyword>
<evidence type="ECO:0000313" key="4">
    <source>
        <dbReference type="Proteomes" id="UP000058020"/>
    </source>
</evidence>
<organism evidence="3 4">
    <name type="scientific">Candidatus Thioglobus autotrophicus</name>
    <dbReference type="NCBI Taxonomy" id="1705394"/>
    <lineage>
        <taxon>Bacteria</taxon>
        <taxon>Pseudomonadati</taxon>
        <taxon>Pseudomonadota</taxon>
        <taxon>Gammaproteobacteria</taxon>
        <taxon>Candidatus Pseudothioglobaceae</taxon>
        <taxon>Candidatus Thioglobus</taxon>
    </lineage>
</organism>
<dbReference type="InterPro" id="IPR050855">
    <property type="entry name" value="NDM-1-like"/>
</dbReference>
<dbReference type="RefSeq" id="WP_053951522.1">
    <property type="nucleotide sequence ID" value="NZ_CP010552.1"/>
</dbReference>
<reference evidence="3 4" key="1">
    <citation type="journal article" date="2015" name="Genome Announc.">
        <title>Genome Sequence of 'Candidatus Thioglobus autotrophica' Strain EF1, a Chemoautotroph from the SUP05 Clade of Marine Gammaproteobacteria.</title>
        <authorList>
            <person name="Shah V."/>
            <person name="Morris R.M."/>
        </authorList>
    </citation>
    <scope>NUCLEOTIDE SEQUENCE [LARGE SCALE GENOMIC DNA]</scope>
    <source>
        <strain evidence="3 4">EF1</strain>
    </source>
</reference>
<evidence type="ECO:0000256" key="1">
    <source>
        <dbReference type="SAM" id="SignalP"/>
    </source>
</evidence>
<dbReference type="CDD" id="cd16282">
    <property type="entry name" value="metallo-hydrolase-like_MBL-fold"/>
    <property type="match status" value="1"/>
</dbReference>
<dbReference type="InterPro" id="IPR036866">
    <property type="entry name" value="RibonucZ/Hydroxyglut_hydro"/>
</dbReference>
<evidence type="ECO:0000259" key="2">
    <source>
        <dbReference type="SMART" id="SM00849"/>
    </source>
</evidence>
<dbReference type="STRING" id="1705394.SP60_04670"/>
<feature type="signal peptide" evidence="1">
    <location>
        <begin position="1"/>
        <end position="18"/>
    </location>
</feature>
<keyword evidence="4" id="KW-1185">Reference proteome</keyword>
<dbReference type="Pfam" id="PF00753">
    <property type="entry name" value="Lactamase_B"/>
    <property type="match status" value="1"/>
</dbReference>
<dbReference type="SUPFAM" id="SSF56281">
    <property type="entry name" value="Metallo-hydrolase/oxidoreductase"/>
    <property type="match status" value="1"/>
</dbReference>
<name>A0A0M4NWN1_9GAMM</name>
<dbReference type="EMBL" id="CP010552">
    <property type="protein sequence ID" value="ALE52568.1"/>
    <property type="molecule type" value="Genomic_DNA"/>
</dbReference>
<gene>
    <name evidence="3" type="ORF">SP60_04670</name>
</gene>
<dbReference type="AlphaFoldDB" id="A0A0M4NWN1"/>
<dbReference type="PANTHER" id="PTHR42951:SF18">
    <property type="entry name" value="METALLO-HYDROLASE MJ0296-RELATED"/>
    <property type="match status" value="1"/>
</dbReference>
<dbReference type="SMART" id="SM00849">
    <property type="entry name" value="Lactamase_B"/>
    <property type="match status" value="1"/>
</dbReference>
<dbReference type="KEGG" id="tho:SP60_04670"/>
<proteinExistence type="predicted"/>
<accession>A0A0M4NWN1</accession>
<sequence length="317" mass="35364">MKTALLLLTLFLSSLVNAWTIDKVGQYQFEPIAKNVFVIHGPVGTPSVDNKGFMNNPAMIIGDQGVIVIDPGSAYHIGKKVITEIEKITKKPIIAVFNTHAHGDHWLGNQAIVERYPAVKIYAHAQMLKQAHEGETDFWLDIMNDNTQGYTKNTKAVYPTDSVAHLQKMTLDSEQFIIHSPTQKAHTDTDIMIEHVGSQTLFLGDNAIIDFLGSFDASSDMHSNIKALDYAVDLNFKNYVPGHGQTGNPDVAINSFLDYLAIIKQQAEKGYEEDLSGYEIKPEALKKLEAYKNWAAFDEQIGKHIGKMLQEVETLDF</sequence>
<feature type="domain" description="Metallo-beta-lactamase" evidence="2">
    <location>
        <begin position="55"/>
        <end position="243"/>
    </location>
</feature>
<dbReference type="Proteomes" id="UP000058020">
    <property type="component" value="Chromosome"/>
</dbReference>